<keyword evidence="3" id="KW-0028">Amino-acid biosynthesis</keyword>
<keyword evidence="9" id="KW-1185">Reference proteome</keyword>
<dbReference type="EC" id="5.3.1.24" evidence="2"/>
<dbReference type="Gene3D" id="3.20.20.70">
    <property type="entry name" value="Aldolase class I"/>
    <property type="match status" value="1"/>
</dbReference>
<dbReference type="OrthoDB" id="941905at2"/>
<dbReference type="GO" id="GO:0000162">
    <property type="term" value="P:L-tryptophan biosynthetic process"/>
    <property type="evidence" value="ECO:0007669"/>
    <property type="project" value="UniProtKB-UniPathway"/>
</dbReference>
<dbReference type="EMBL" id="PDUD01000010">
    <property type="protein sequence ID" value="PHN07381.1"/>
    <property type="molecule type" value="Genomic_DNA"/>
</dbReference>
<evidence type="ECO:0000256" key="6">
    <source>
        <dbReference type="ARBA" id="ARBA00023235"/>
    </source>
</evidence>
<reference evidence="8 9" key="1">
    <citation type="submission" date="2017-10" db="EMBL/GenBank/DDBJ databases">
        <title>The draft genome sequence of Lewinella nigricans NBRC 102662.</title>
        <authorList>
            <person name="Wang K."/>
        </authorList>
    </citation>
    <scope>NUCLEOTIDE SEQUENCE [LARGE SCALE GENOMIC DNA]</scope>
    <source>
        <strain evidence="8 9">NBRC 102662</strain>
    </source>
</reference>
<comment type="pathway">
    <text evidence="1">Amino-acid biosynthesis; L-tryptophan biosynthesis; L-tryptophan from chorismate: step 3/5.</text>
</comment>
<dbReference type="InterPro" id="IPR013785">
    <property type="entry name" value="Aldolase_TIM"/>
</dbReference>
<evidence type="ECO:0000313" key="8">
    <source>
        <dbReference type="EMBL" id="PHN07381.1"/>
    </source>
</evidence>
<evidence type="ECO:0000256" key="2">
    <source>
        <dbReference type="ARBA" id="ARBA00012572"/>
    </source>
</evidence>
<dbReference type="InterPro" id="IPR001240">
    <property type="entry name" value="PRAI_dom"/>
</dbReference>
<evidence type="ECO:0000256" key="1">
    <source>
        <dbReference type="ARBA" id="ARBA00004664"/>
    </source>
</evidence>
<evidence type="ECO:0000256" key="4">
    <source>
        <dbReference type="ARBA" id="ARBA00022822"/>
    </source>
</evidence>
<accession>A0A2D0NFW1</accession>
<evidence type="ECO:0000259" key="7">
    <source>
        <dbReference type="Pfam" id="PF00697"/>
    </source>
</evidence>
<gene>
    <name evidence="8" type="ORF">CRP01_07055</name>
</gene>
<dbReference type="AlphaFoldDB" id="A0A2D0NFW1"/>
<dbReference type="Pfam" id="PF00697">
    <property type="entry name" value="PRAI"/>
    <property type="match status" value="1"/>
</dbReference>
<name>A0A2D0NFW1_FLAN2</name>
<dbReference type="Proteomes" id="UP000223913">
    <property type="component" value="Unassembled WGS sequence"/>
</dbReference>
<dbReference type="GO" id="GO:0004640">
    <property type="term" value="F:phosphoribosylanthranilate isomerase activity"/>
    <property type="evidence" value="ECO:0007669"/>
    <property type="project" value="UniProtKB-EC"/>
</dbReference>
<keyword evidence="5" id="KW-0057">Aromatic amino acid biosynthesis</keyword>
<organism evidence="8 9">
    <name type="scientific">Flavilitoribacter nigricans (strain ATCC 23147 / DSM 23189 / NBRC 102662 / NCIMB 1420 / SS-2)</name>
    <name type="common">Lewinella nigricans</name>
    <dbReference type="NCBI Taxonomy" id="1122177"/>
    <lineage>
        <taxon>Bacteria</taxon>
        <taxon>Pseudomonadati</taxon>
        <taxon>Bacteroidota</taxon>
        <taxon>Saprospiria</taxon>
        <taxon>Saprospirales</taxon>
        <taxon>Lewinellaceae</taxon>
        <taxon>Flavilitoribacter</taxon>
    </lineage>
</organism>
<dbReference type="SUPFAM" id="SSF51366">
    <property type="entry name" value="Ribulose-phoshate binding barrel"/>
    <property type="match status" value="1"/>
</dbReference>
<keyword evidence="4" id="KW-0822">Tryptophan biosynthesis</keyword>
<proteinExistence type="predicted"/>
<evidence type="ECO:0000313" key="9">
    <source>
        <dbReference type="Proteomes" id="UP000223913"/>
    </source>
</evidence>
<dbReference type="InterPro" id="IPR011060">
    <property type="entry name" value="RibuloseP-bd_barrel"/>
</dbReference>
<comment type="caution">
    <text evidence="8">The sequence shown here is derived from an EMBL/GenBank/DDBJ whole genome shotgun (WGS) entry which is preliminary data.</text>
</comment>
<evidence type="ECO:0000256" key="3">
    <source>
        <dbReference type="ARBA" id="ARBA00022605"/>
    </source>
</evidence>
<sequence>MQKVIALTTFAGHKIRHMLKTKIKAGSITNLTDARYFAARGVHWLGFDLSPGSDNYMAPAQALAIKEWVDGVEIVGEYNLEPAEEIRTAAAELGLDAVQLSMVAADTVIRELVSELPVIKEIVPGYYHSAEDLKELFESAPEGIRYFLLNLEKNSFTWQDIQAGSPFSLATIREICREFPVLLALNFKPAEVTEILEELPLKGLHLKGGDEEKVGFKSFDDLDEILDLLEDTDE</sequence>
<evidence type="ECO:0000256" key="5">
    <source>
        <dbReference type="ARBA" id="ARBA00023141"/>
    </source>
</evidence>
<protein>
    <recommendedName>
        <fullName evidence="2">phosphoribosylanthranilate isomerase</fullName>
        <ecNumber evidence="2">5.3.1.24</ecNumber>
    </recommendedName>
</protein>
<dbReference type="UniPathway" id="UPA00035">
    <property type="reaction ID" value="UER00042"/>
</dbReference>
<feature type="domain" description="N-(5'phosphoribosyl) anthranilate isomerase (PRAI)" evidence="7">
    <location>
        <begin position="28"/>
        <end position="224"/>
    </location>
</feature>
<keyword evidence="6 8" id="KW-0413">Isomerase</keyword>